<dbReference type="EMBL" id="JX000234">
    <property type="protein sequence ID" value="AFN88199.1"/>
    <property type="molecule type" value="Genomic_DNA"/>
</dbReference>
<sequence length="126" mass="14552">MKKLNKALIFYSGKGVQPAQLFRYRDQPHMSFPSSFHQPPFNYSTFLSQQQFFVGPSNRFATSTMIPPFAYNPMPFMQYYRQPMPSQVSGDQSEDNEFEATNDDIPPPTPPTVPSEKQPQGRPRRQ</sequence>
<reference evidence="2" key="1">
    <citation type="journal article" date="2012" name="Theor. Appl. Genet.">
        <title>Development of candidate gene markers associated to common bacterial blight resistance in common bean.</title>
        <authorList>
            <person name="Shi C."/>
            <person name="Yu K."/>
            <person name="Xie W."/>
            <person name="Perry G."/>
            <person name="Navabi A."/>
            <person name="Peter Pauls K."/>
            <person name="Miklas P.N."/>
            <person name="Fourie D."/>
        </authorList>
    </citation>
    <scope>NUCLEOTIDE SEQUENCE</scope>
</reference>
<feature type="compositionally biased region" description="Acidic residues" evidence="1">
    <location>
        <begin position="92"/>
        <end position="102"/>
    </location>
</feature>
<organism evidence="2">
    <name type="scientific">Phaseolus vulgaris</name>
    <name type="common">Kidney bean</name>
    <name type="synonym">French bean</name>
    <dbReference type="NCBI Taxonomy" id="3885"/>
    <lineage>
        <taxon>Eukaryota</taxon>
        <taxon>Viridiplantae</taxon>
        <taxon>Streptophyta</taxon>
        <taxon>Embryophyta</taxon>
        <taxon>Tracheophyta</taxon>
        <taxon>Spermatophyta</taxon>
        <taxon>Magnoliopsida</taxon>
        <taxon>eudicotyledons</taxon>
        <taxon>Gunneridae</taxon>
        <taxon>Pentapetalae</taxon>
        <taxon>rosids</taxon>
        <taxon>fabids</taxon>
        <taxon>Fabales</taxon>
        <taxon>Fabaceae</taxon>
        <taxon>Papilionoideae</taxon>
        <taxon>50 kb inversion clade</taxon>
        <taxon>NPAAA clade</taxon>
        <taxon>indigoferoid/millettioid clade</taxon>
        <taxon>Phaseoleae</taxon>
        <taxon>Phaseolus</taxon>
    </lineage>
</organism>
<protein>
    <submittedName>
        <fullName evidence="2">Gamma prolamin</fullName>
    </submittedName>
</protein>
<feature type="region of interest" description="Disordered" evidence="1">
    <location>
        <begin position="81"/>
        <end position="126"/>
    </location>
</feature>
<proteinExistence type="predicted"/>
<evidence type="ECO:0000256" key="1">
    <source>
        <dbReference type="SAM" id="MobiDB-lite"/>
    </source>
</evidence>
<dbReference type="AlphaFoldDB" id="I7APL1"/>
<evidence type="ECO:0000313" key="2">
    <source>
        <dbReference type="EMBL" id="AFN88199.1"/>
    </source>
</evidence>
<name>I7APL1_PHAVU</name>
<accession>I7APL1</accession>